<evidence type="ECO:0000313" key="2">
    <source>
        <dbReference type="Proteomes" id="UP000299102"/>
    </source>
</evidence>
<organism evidence="1 2">
    <name type="scientific">Eumeta variegata</name>
    <name type="common">Bagworm moth</name>
    <name type="synonym">Eumeta japonica</name>
    <dbReference type="NCBI Taxonomy" id="151549"/>
    <lineage>
        <taxon>Eukaryota</taxon>
        <taxon>Metazoa</taxon>
        <taxon>Ecdysozoa</taxon>
        <taxon>Arthropoda</taxon>
        <taxon>Hexapoda</taxon>
        <taxon>Insecta</taxon>
        <taxon>Pterygota</taxon>
        <taxon>Neoptera</taxon>
        <taxon>Endopterygota</taxon>
        <taxon>Lepidoptera</taxon>
        <taxon>Glossata</taxon>
        <taxon>Ditrysia</taxon>
        <taxon>Tineoidea</taxon>
        <taxon>Psychidae</taxon>
        <taxon>Oiketicinae</taxon>
        <taxon>Eumeta</taxon>
    </lineage>
</organism>
<sequence length="81" mass="8387">MHENPAAANKLSGEGGRAWTVVVDGGGGASVGAGGIWGGAEVRVPPEKMHQNAKSRLEKESRAGTVYETRAGTGLKSWLIE</sequence>
<accession>A0A4C1SDP7</accession>
<proteinExistence type="predicted"/>
<dbReference type="EMBL" id="BGZK01000004">
    <property type="protein sequence ID" value="GBO99985.1"/>
    <property type="molecule type" value="Genomic_DNA"/>
</dbReference>
<comment type="caution">
    <text evidence="1">The sequence shown here is derived from an EMBL/GenBank/DDBJ whole genome shotgun (WGS) entry which is preliminary data.</text>
</comment>
<evidence type="ECO:0000313" key="1">
    <source>
        <dbReference type="EMBL" id="GBO99985.1"/>
    </source>
</evidence>
<reference evidence="1 2" key="1">
    <citation type="journal article" date="2019" name="Commun. Biol.">
        <title>The bagworm genome reveals a unique fibroin gene that provides high tensile strength.</title>
        <authorList>
            <person name="Kono N."/>
            <person name="Nakamura H."/>
            <person name="Ohtoshi R."/>
            <person name="Tomita M."/>
            <person name="Numata K."/>
            <person name="Arakawa K."/>
        </authorList>
    </citation>
    <scope>NUCLEOTIDE SEQUENCE [LARGE SCALE GENOMIC DNA]</scope>
</reference>
<name>A0A4C1SDP7_EUMVA</name>
<keyword evidence="2" id="KW-1185">Reference proteome</keyword>
<protein>
    <submittedName>
        <fullName evidence="1">Uncharacterized protein</fullName>
    </submittedName>
</protein>
<dbReference type="Proteomes" id="UP000299102">
    <property type="component" value="Unassembled WGS sequence"/>
</dbReference>
<gene>
    <name evidence="1" type="ORF">EVAR_74332_1</name>
</gene>
<dbReference type="AlphaFoldDB" id="A0A4C1SDP7"/>